<dbReference type="CDD" id="cd00610">
    <property type="entry name" value="OAT_like"/>
    <property type="match status" value="1"/>
</dbReference>
<accession>A0A3B0C4M1</accession>
<dbReference type="PROSITE" id="PS00600">
    <property type="entry name" value="AA_TRANSFER_CLASS_3"/>
    <property type="match status" value="1"/>
</dbReference>
<evidence type="ECO:0000313" key="4">
    <source>
        <dbReference type="EMBL" id="RKN80853.1"/>
    </source>
</evidence>
<comment type="cofactor">
    <cofactor evidence="1">
        <name>pyridoxal 5'-phosphate</name>
        <dbReference type="ChEBI" id="CHEBI:597326"/>
    </cofactor>
</comment>
<dbReference type="RefSeq" id="WP_120711009.1">
    <property type="nucleotide sequence ID" value="NZ_RBCJ01000002.1"/>
</dbReference>
<dbReference type="AlphaFoldDB" id="A0A3B0C4M1"/>
<dbReference type="Gene3D" id="3.40.640.10">
    <property type="entry name" value="Type I PLP-dependent aspartate aminotransferase-like (Major domain)"/>
    <property type="match status" value="1"/>
</dbReference>
<dbReference type="PANTHER" id="PTHR43713">
    <property type="entry name" value="GLUTAMATE-1-SEMIALDEHYDE 2,1-AMINOMUTASE"/>
    <property type="match status" value="1"/>
</dbReference>
<dbReference type="GO" id="GO:0030170">
    <property type="term" value="F:pyridoxal phosphate binding"/>
    <property type="evidence" value="ECO:0007669"/>
    <property type="project" value="InterPro"/>
</dbReference>
<dbReference type="InterPro" id="IPR049704">
    <property type="entry name" value="Aminotrans_3_PPA_site"/>
</dbReference>
<comment type="caution">
    <text evidence="4">The sequence shown here is derived from an EMBL/GenBank/DDBJ whole genome shotgun (WGS) entry which is preliminary data.</text>
</comment>
<dbReference type="PANTHER" id="PTHR43713:SF3">
    <property type="entry name" value="GLUTAMATE-1-SEMIALDEHYDE 2,1-AMINOMUTASE 1, CHLOROPLASTIC-RELATED"/>
    <property type="match status" value="1"/>
</dbReference>
<dbReference type="InterPro" id="IPR015424">
    <property type="entry name" value="PyrdxlP-dep_Trfase"/>
</dbReference>
<reference evidence="4 5" key="1">
    <citation type="submission" date="2018-10" db="EMBL/GenBank/DDBJ databases">
        <title>Ulvibacterium marinum gen. nov., sp. nov., a novel marine bacterium of the family Flavobacteriaceae, isolated from a culture of the green alga Ulva prolifera.</title>
        <authorList>
            <person name="Zhang Z."/>
        </authorList>
    </citation>
    <scope>NUCLEOTIDE SEQUENCE [LARGE SCALE GENOMIC DNA]</scope>
    <source>
        <strain evidence="4 5">CCMM003</strain>
    </source>
</reference>
<dbReference type="OrthoDB" id="1286826at2"/>
<dbReference type="EMBL" id="RBCJ01000002">
    <property type="protein sequence ID" value="RKN80853.1"/>
    <property type="molecule type" value="Genomic_DNA"/>
</dbReference>
<dbReference type="InterPro" id="IPR005814">
    <property type="entry name" value="Aminotrans_3"/>
</dbReference>
<keyword evidence="5" id="KW-1185">Reference proteome</keyword>
<evidence type="ECO:0000256" key="3">
    <source>
        <dbReference type="RuleBase" id="RU003560"/>
    </source>
</evidence>
<dbReference type="Proteomes" id="UP000276603">
    <property type="component" value="Unassembled WGS sequence"/>
</dbReference>
<protein>
    <submittedName>
        <fullName evidence="4">Aspartate aminotransferase family protein</fullName>
    </submittedName>
</protein>
<evidence type="ECO:0000256" key="2">
    <source>
        <dbReference type="ARBA" id="ARBA00022898"/>
    </source>
</evidence>
<evidence type="ECO:0000313" key="5">
    <source>
        <dbReference type="Proteomes" id="UP000276603"/>
    </source>
</evidence>
<dbReference type="SUPFAM" id="SSF53383">
    <property type="entry name" value="PLP-dependent transferases"/>
    <property type="match status" value="1"/>
</dbReference>
<dbReference type="GO" id="GO:0008483">
    <property type="term" value="F:transaminase activity"/>
    <property type="evidence" value="ECO:0007669"/>
    <property type="project" value="UniProtKB-KW"/>
</dbReference>
<comment type="similarity">
    <text evidence="3">Belongs to the class-III pyridoxal-phosphate-dependent aminotransferase family.</text>
</comment>
<keyword evidence="2 3" id="KW-0663">Pyridoxal phosphate</keyword>
<sequence length="438" mass="48919">MSEINIKLNHSRSAELLERSKKVLAGGVSSEFRKFNHPHALFYDHADGVYTYDVDGNKYLDFTLSQGPMIVGHSHPHIVRRVREYSEKGQLYAGQHLLEIELAEKLNKHIPSAELMRFCLDGSTAVQTALRVARAKTGRNKFIRFEGHYHGWLDNVSWGLTLDEEKMGPRENPDTVAWTEGIAKGSSDEFILLPWNDLELVKKTMEVYHDSIAAIITEPIMCNSGCILPEEGFLEGLRELCDHYGSALIFDEVITGFRTGLGGAQKHFGVTPDLSIFAKAMASGYPISAIVGKKEWMHVIAEGKVIHAGTMNSACPLIAAALATIEILEEEGTYERIYGLGHQLMDGLRNAAQETGQNLLVQGLGPMFHTGFTNVGKVKEFRELRTYEQPKSKMFVHGLQQKGVRVIGRGLWYISAVHTEEHIDHAIKIAKEVLLELK</sequence>
<dbReference type="Gene3D" id="3.90.1150.10">
    <property type="entry name" value="Aspartate Aminotransferase, domain 1"/>
    <property type="match status" value="1"/>
</dbReference>
<organism evidence="4 5">
    <name type="scientific">Ulvibacterium marinum</name>
    <dbReference type="NCBI Taxonomy" id="2419782"/>
    <lineage>
        <taxon>Bacteria</taxon>
        <taxon>Pseudomonadati</taxon>
        <taxon>Bacteroidota</taxon>
        <taxon>Flavobacteriia</taxon>
        <taxon>Flavobacteriales</taxon>
        <taxon>Flavobacteriaceae</taxon>
        <taxon>Ulvibacterium</taxon>
    </lineage>
</organism>
<proteinExistence type="inferred from homology"/>
<keyword evidence="4" id="KW-0032">Aminotransferase</keyword>
<dbReference type="Pfam" id="PF00202">
    <property type="entry name" value="Aminotran_3"/>
    <property type="match status" value="1"/>
</dbReference>
<gene>
    <name evidence="4" type="ORF">D7Z94_07775</name>
</gene>
<evidence type="ECO:0000256" key="1">
    <source>
        <dbReference type="ARBA" id="ARBA00001933"/>
    </source>
</evidence>
<name>A0A3B0C4M1_9FLAO</name>
<dbReference type="InterPro" id="IPR015422">
    <property type="entry name" value="PyrdxlP-dep_Trfase_small"/>
</dbReference>
<keyword evidence="4" id="KW-0808">Transferase</keyword>
<dbReference type="InterPro" id="IPR015421">
    <property type="entry name" value="PyrdxlP-dep_Trfase_major"/>
</dbReference>